<gene>
    <name evidence="1" type="ORF">Syun_025213</name>
</gene>
<reference evidence="1 2" key="1">
    <citation type="submission" date="2024-01" db="EMBL/GenBank/DDBJ databases">
        <title>Genome assemblies of Stephania.</title>
        <authorList>
            <person name="Yang L."/>
        </authorList>
    </citation>
    <scope>NUCLEOTIDE SEQUENCE [LARGE SCALE GENOMIC DNA]</scope>
    <source>
        <strain evidence="1">YNDBR</strain>
        <tissue evidence="1">Leaf</tissue>
    </source>
</reference>
<name>A0AAP0EYD1_9MAGN</name>
<dbReference type="Proteomes" id="UP001420932">
    <property type="component" value="Unassembled WGS sequence"/>
</dbReference>
<evidence type="ECO:0000313" key="2">
    <source>
        <dbReference type="Proteomes" id="UP001420932"/>
    </source>
</evidence>
<sequence length="61" mass="7309">MKRLRKKFMNLRQGPDETVMNYRDRYGYLRQFAGDFAKKDADDVYHISDELKPDIGFYVVS</sequence>
<organism evidence="1 2">
    <name type="scientific">Stephania yunnanensis</name>
    <dbReference type="NCBI Taxonomy" id="152371"/>
    <lineage>
        <taxon>Eukaryota</taxon>
        <taxon>Viridiplantae</taxon>
        <taxon>Streptophyta</taxon>
        <taxon>Embryophyta</taxon>
        <taxon>Tracheophyta</taxon>
        <taxon>Spermatophyta</taxon>
        <taxon>Magnoliopsida</taxon>
        <taxon>Ranunculales</taxon>
        <taxon>Menispermaceae</taxon>
        <taxon>Menispermoideae</taxon>
        <taxon>Cissampelideae</taxon>
        <taxon>Stephania</taxon>
    </lineage>
</organism>
<keyword evidence="2" id="KW-1185">Reference proteome</keyword>
<protein>
    <submittedName>
        <fullName evidence="1">Uncharacterized protein</fullName>
    </submittedName>
</protein>
<dbReference type="AlphaFoldDB" id="A0AAP0EYD1"/>
<proteinExistence type="predicted"/>
<evidence type="ECO:0000313" key="1">
    <source>
        <dbReference type="EMBL" id="KAK9098168.1"/>
    </source>
</evidence>
<comment type="caution">
    <text evidence="1">The sequence shown here is derived from an EMBL/GenBank/DDBJ whole genome shotgun (WGS) entry which is preliminary data.</text>
</comment>
<accession>A0AAP0EYD1</accession>
<dbReference type="EMBL" id="JBBNAF010000011">
    <property type="protein sequence ID" value="KAK9098168.1"/>
    <property type="molecule type" value="Genomic_DNA"/>
</dbReference>